<name>A0ABU1J6A7_9MICC</name>
<feature type="transmembrane region" description="Helical" evidence="1">
    <location>
        <begin position="126"/>
        <end position="143"/>
    </location>
</feature>
<evidence type="ECO:0000313" key="3">
    <source>
        <dbReference type="Proteomes" id="UP001185069"/>
    </source>
</evidence>
<feature type="transmembrane region" description="Helical" evidence="1">
    <location>
        <begin position="95"/>
        <end position="114"/>
    </location>
</feature>
<feature type="transmembrane region" description="Helical" evidence="1">
    <location>
        <begin position="37"/>
        <end position="61"/>
    </location>
</feature>
<dbReference type="InterPro" id="IPR005325">
    <property type="entry name" value="DUF308_memb"/>
</dbReference>
<sequence>MGEVYSGSRRLWWLVLIRGIFAVILGLYALFSPGATIIALVIVFGFYAIIDGISAVVIAIGSRGKQRLWGWLIVEGLISVLAGVFALVLPGLSALAVGFIIGFWALFLGVSQIVESIMLRRSLGGVWVWLLITGIIVVVWGIFVLSAPGAGLLAVLWIFGLFAVLFGISKIAMSFRIRSAAKLAA</sequence>
<feature type="transmembrane region" description="Helical" evidence="1">
    <location>
        <begin position="12"/>
        <end position="31"/>
    </location>
</feature>
<accession>A0ABU1J6A7</accession>
<dbReference type="Pfam" id="PF03729">
    <property type="entry name" value="DUF308"/>
    <property type="match status" value="2"/>
</dbReference>
<gene>
    <name evidence="2" type="ORF">JOE69_000153</name>
</gene>
<reference evidence="2 3" key="1">
    <citation type="submission" date="2023-07" db="EMBL/GenBank/DDBJ databases">
        <title>Sequencing the genomes of 1000 actinobacteria strains.</title>
        <authorList>
            <person name="Klenk H.-P."/>
        </authorList>
    </citation>
    <scope>NUCLEOTIDE SEQUENCE [LARGE SCALE GENOMIC DNA]</scope>
    <source>
        <strain evidence="2 3">DSM 14555</strain>
    </source>
</reference>
<proteinExistence type="predicted"/>
<protein>
    <submittedName>
        <fullName evidence="2">Uncharacterized membrane protein HdeD (DUF308 family)</fullName>
    </submittedName>
</protein>
<keyword evidence="3" id="KW-1185">Reference proteome</keyword>
<dbReference type="Proteomes" id="UP001185069">
    <property type="component" value="Unassembled WGS sequence"/>
</dbReference>
<organism evidence="2 3">
    <name type="scientific">Arthrobacter russicus</name>
    <dbReference type="NCBI Taxonomy" id="172040"/>
    <lineage>
        <taxon>Bacteria</taxon>
        <taxon>Bacillati</taxon>
        <taxon>Actinomycetota</taxon>
        <taxon>Actinomycetes</taxon>
        <taxon>Micrococcales</taxon>
        <taxon>Micrococcaceae</taxon>
        <taxon>Arthrobacter</taxon>
    </lineage>
</organism>
<feature type="transmembrane region" description="Helical" evidence="1">
    <location>
        <begin position="68"/>
        <end position="89"/>
    </location>
</feature>
<feature type="transmembrane region" description="Helical" evidence="1">
    <location>
        <begin position="149"/>
        <end position="168"/>
    </location>
</feature>
<comment type="caution">
    <text evidence="2">The sequence shown here is derived from an EMBL/GenBank/DDBJ whole genome shotgun (WGS) entry which is preliminary data.</text>
</comment>
<evidence type="ECO:0000313" key="2">
    <source>
        <dbReference type="EMBL" id="MDR6267915.1"/>
    </source>
</evidence>
<dbReference type="EMBL" id="JAVDQF010000001">
    <property type="protein sequence ID" value="MDR6267915.1"/>
    <property type="molecule type" value="Genomic_DNA"/>
</dbReference>
<dbReference type="PANTHER" id="PTHR34989">
    <property type="entry name" value="PROTEIN HDED"/>
    <property type="match status" value="1"/>
</dbReference>
<keyword evidence="1" id="KW-0472">Membrane</keyword>
<keyword evidence="1" id="KW-0812">Transmembrane</keyword>
<evidence type="ECO:0000256" key="1">
    <source>
        <dbReference type="SAM" id="Phobius"/>
    </source>
</evidence>
<dbReference type="PANTHER" id="PTHR34989:SF1">
    <property type="entry name" value="PROTEIN HDED"/>
    <property type="match status" value="1"/>
</dbReference>
<dbReference type="InterPro" id="IPR052712">
    <property type="entry name" value="Acid_resist_chaperone_HdeD"/>
</dbReference>
<keyword evidence="1" id="KW-1133">Transmembrane helix</keyword>
<dbReference type="RefSeq" id="WP_309795236.1">
    <property type="nucleotide sequence ID" value="NZ_BAAAHY010000006.1"/>
</dbReference>